<protein>
    <submittedName>
        <fullName evidence="1">Uncharacterized protein</fullName>
    </submittedName>
</protein>
<organism evidence="1 2">
    <name type="scientific">Vigna unguiculata</name>
    <name type="common">Cowpea</name>
    <dbReference type="NCBI Taxonomy" id="3917"/>
    <lineage>
        <taxon>Eukaryota</taxon>
        <taxon>Viridiplantae</taxon>
        <taxon>Streptophyta</taxon>
        <taxon>Embryophyta</taxon>
        <taxon>Tracheophyta</taxon>
        <taxon>Spermatophyta</taxon>
        <taxon>Magnoliopsida</taxon>
        <taxon>eudicotyledons</taxon>
        <taxon>Gunneridae</taxon>
        <taxon>Pentapetalae</taxon>
        <taxon>rosids</taxon>
        <taxon>fabids</taxon>
        <taxon>Fabales</taxon>
        <taxon>Fabaceae</taxon>
        <taxon>Papilionoideae</taxon>
        <taxon>50 kb inversion clade</taxon>
        <taxon>NPAAA clade</taxon>
        <taxon>indigoferoid/millettioid clade</taxon>
        <taxon>Phaseoleae</taxon>
        <taxon>Vigna</taxon>
    </lineage>
</organism>
<proteinExistence type="predicted"/>
<dbReference type="AlphaFoldDB" id="A0A4D6NAI1"/>
<dbReference type="Proteomes" id="UP000501690">
    <property type="component" value="Linkage Group LG10"/>
</dbReference>
<dbReference type="EMBL" id="CP039354">
    <property type="protein sequence ID" value="QCE09871.1"/>
    <property type="molecule type" value="Genomic_DNA"/>
</dbReference>
<evidence type="ECO:0000313" key="2">
    <source>
        <dbReference type="Proteomes" id="UP000501690"/>
    </source>
</evidence>
<sequence>MSWSSCLLDTSSSFSRLVWDVGPAWPISIIGSALPVLVVEPAEPVWVVDPVWFVEHARPICVIEPSCHGCQACRVCLGLSLECEVE</sequence>
<reference evidence="1 2" key="1">
    <citation type="submission" date="2019-04" db="EMBL/GenBank/DDBJ databases">
        <title>An improved genome assembly and genetic linkage map for asparagus bean, Vigna unguiculata ssp. sesquipedialis.</title>
        <authorList>
            <person name="Xia Q."/>
            <person name="Zhang R."/>
            <person name="Dong Y."/>
        </authorList>
    </citation>
    <scope>NUCLEOTIDE SEQUENCE [LARGE SCALE GENOMIC DNA]</scope>
    <source>
        <tissue evidence="1">Leaf</tissue>
    </source>
</reference>
<evidence type="ECO:0000313" key="1">
    <source>
        <dbReference type="EMBL" id="QCE09871.1"/>
    </source>
</evidence>
<name>A0A4D6NAI1_VIGUN</name>
<gene>
    <name evidence="1" type="ORF">DEO72_LG10g1094</name>
</gene>
<accession>A0A4D6NAI1</accession>
<keyword evidence="2" id="KW-1185">Reference proteome</keyword>